<name>A0AAV8WX91_9CUCU</name>
<protein>
    <submittedName>
        <fullName evidence="2">Uncharacterized protein</fullName>
    </submittedName>
</protein>
<organism evidence="2 3">
    <name type="scientific">Rhamnusium bicolor</name>
    <dbReference type="NCBI Taxonomy" id="1586634"/>
    <lineage>
        <taxon>Eukaryota</taxon>
        <taxon>Metazoa</taxon>
        <taxon>Ecdysozoa</taxon>
        <taxon>Arthropoda</taxon>
        <taxon>Hexapoda</taxon>
        <taxon>Insecta</taxon>
        <taxon>Pterygota</taxon>
        <taxon>Neoptera</taxon>
        <taxon>Endopterygota</taxon>
        <taxon>Coleoptera</taxon>
        <taxon>Polyphaga</taxon>
        <taxon>Cucujiformia</taxon>
        <taxon>Chrysomeloidea</taxon>
        <taxon>Cerambycidae</taxon>
        <taxon>Lepturinae</taxon>
        <taxon>Rhagiini</taxon>
        <taxon>Rhamnusium</taxon>
    </lineage>
</organism>
<evidence type="ECO:0000256" key="1">
    <source>
        <dbReference type="SAM" id="MobiDB-lite"/>
    </source>
</evidence>
<evidence type="ECO:0000313" key="2">
    <source>
        <dbReference type="EMBL" id="KAJ8931314.1"/>
    </source>
</evidence>
<accession>A0AAV8WX91</accession>
<feature type="compositionally biased region" description="Low complexity" evidence="1">
    <location>
        <begin position="82"/>
        <end position="91"/>
    </location>
</feature>
<feature type="compositionally biased region" description="Basic and acidic residues" evidence="1">
    <location>
        <begin position="57"/>
        <end position="67"/>
    </location>
</feature>
<evidence type="ECO:0000313" key="3">
    <source>
        <dbReference type="Proteomes" id="UP001162156"/>
    </source>
</evidence>
<feature type="compositionally biased region" description="Polar residues" evidence="1">
    <location>
        <begin position="137"/>
        <end position="146"/>
    </location>
</feature>
<dbReference type="AlphaFoldDB" id="A0AAV8WX91"/>
<reference evidence="2" key="1">
    <citation type="journal article" date="2023" name="Insect Mol. Biol.">
        <title>Genome sequencing provides insights into the evolution of gene families encoding plant cell wall-degrading enzymes in longhorned beetles.</title>
        <authorList>
            <person name="Shin N.R."/>
            <person name="Okamura Y."/>
            <person name="Kirsch R."/>
            <person name="Pauchet Y."/>
        </authorList>
    </citation>
    <scope>NUCLEOTIDE SEQUENCE</scope>
    <source>
        <strain evidence="2">RBIC_L_NR</strain>
    </source>
</reference>
<feature type="compositionally biased region" description="Polar residues" evidence="1">
    <location>
        <begin position="1"/>
        <end position="10"/>
    </location>
</feature>
<keyword evidence="3" id="KW-1185">Reference proteome</keyword>
<feature type="compositionally biased region" description="Basic and acidic residues" evidence="1">
    <location>
        <begin position="13"/>
        <end position="41"/>
    </location>
</feature>
<dbReference type="EMBL" id="JANEYF010004406">
    <property type="protein sequence ID" value="KAJ8931314.1"/>
    <property type="molecule type" value="Genomic_DNA"/>
</dbReference>
<sequence length="146" mass="16388">MKITRRSQSPEVKPLREKSPEKTLKPSRASPERKTTTKTDTTKTFTQLKKTTPITKTVDDDKPEWVKQRNLRKTTQTSVPATKKVTNTTTTTRRENVRSSSPLKETKPTDLITSSYGVGPTDENGTPLFGLKALRAQNKTNTTKGR</sequence>
<dbReference type="Proteomes" id="UP001162156">
    <property type="component" value="Unassembled WGS sequence"/>
</dbReference>
<comment type="caution">
    <text evidence="2">The sequence shown here is derived from an EMBL/GenBank/DDBJ whole genome shotgun (WGS) entry which is preliminary data.</text>
</comment>
<proteinExistence type="predicted"/>
<gene>
    <name evidence="2" type="ORF">NQ314_015785</name>
</gene>
<feature type="region of interest" description="Disordered" evidence="1">
    <location>
        <begin position="1"/>
        <end position="146"/>
    </location>
</feature>
<feature type="compositionally biased region" description="Low complexity" evidence="1">
    <location>
        <begin position="42"/>
        <end position="52"/>
    </location>
</feature>